<feature type="transmembrane region" description="Helical" evidence="3">
    <location>
        <begin position="53"/>
        <end position="72"/>
    </location>
</feature>
<evidence type="ECO:0000256" key="2">
    <source>
        <dbReference type="SAM" id="MobiDB-lite"/>
    </source>
</evidence>
<name>A0A2T5FVH3_9SPHN</name>
<feature type="transmembrane region" description="Helical" evidence="3">
    <location>
        <begin position="84"/>
        <end position="106"/>
    </location>
</feature>
<evidence type="ECO:0000313" key="5">
    <source>
        <dbReference type="Proteomes" id="UP000244162"/>
    </source>
</evidence>
<dbReference type="OrthoDB" id="9777715at2"/>
<dbReference type="AlphaFoldDB" id="A0A2T5FVH3"/>
<dbReference type="EMBL" id="NWBU01000010">
    <property type="protein sequence ID" value="PTQ09780.1"/>
    <property type="molecule type" value="Genomic_DNA"/>
</dbReference>
<dbReference type="RefSeq" id="WP_107968134.1">
    <property type="nucleotide sequence ID" value="NZ_NWBU01000010.1"/>
</dbReference>
<keyword evidence="3" id="KW-0472">Membrane</keyword>
<accession>A0A2T5FVH3</accession>
<keyword evidence="3" id="KW-1133">Transmembrane helix</keyword>
<proteinExistence type="predicted"/>
<feature type="coiled-coil region" evidence="1">
    <location>
        <begin position="595"/>
        <end position="643"/>
    </location>
</feature>
<keyword evidence="3" id="KW-0812">Transmembrane</keyword>
<comment type="caution">
    <text evidence="4">The sequence shown here is derived from an EMBL/GenBank/DDBJ whole genome shotgun (WGS) entry which is preliminary data.</text>
</comment>
<gene>
    <name evidence="4" type="ORF">CLG96_11395</name>
</gene>
<evidence type="ECO:0008006" key="6">
    <source>
        <dbReference type="Google" id="ProtNLM"/>
    </source>
</evidence>
<keyword evidence="1" id="KW-0175">Coiled coil</keyword>
<evidence type="ECO:0000256" key="1">
    <source>
        <dbReference type="SAM" id="Coils"/>
    </source>
</evidence>
<reference evidence="4 5" key="1">
    <citation type="submission" date="2017-09" db="EMBL/GenBank/DDBJ databases">
        <title>Sphingomonas panjinensis sp.nov., isolated from oil-contaminated soil.</title>
        <authorList>
            <person name="Wang L."/>
            <person name="Chen L."/>
        </authorList>
    </citation>
    <scope>NUCLEOTIDE SEQUENCE [LARGE SCALE GENOMIC DNA]</scope>
    <source>
        <strain evidence="4 5">FW-11</strain>
    </source>
</reference>
<organism evidence="4 5">
    <name type="scientific">Sphingomonas oleivorans</name>
    <dbReference type="NCBI Taxonomy" id="1735121"/>
    <lineage>
        <taxon>Bacteria</taxon>
        <taxon>Pseudomonadati</taxon>
        <taxon>Pseudomonadota</taxon>
        <taxon>Alphaproteobacteria</taxon>
        <taxon>Sphingomonadales</taxon>
        <taxon>Sphingomonadaceae</taxon>
        <taxon>Sphingomonas</taxon>
    </lineage>
</organism>
<feature type="compositionally biased region" description="Basic and acidic residues" evidence="2">
    <location>
        <begin position="9"/>
        <end position="18"/>
    </location>
</feature>
<dbReference type="Proteomes" id="UP000244162">
    <property type="component" value="Unassembled WGS sequence"/>
</dbReference>
<evidence type="ECO:0000256" key="3">
    <source>
        <dbReference type="SAM" id="Phobius"/>
    </source>
</evidence>
<evidence type="ECO:0000313" key="4">
    <source>
        <dbReference type="EMBL" id="PTQ09780.1"/>
    </source>
</evidence>
<keyword evidence="5" id="KW-1185">Reference proteome</keyword>
<sequence length="765" mass="81023">MAAGAHSIEPWRDEHAPEEQDVTQKVADDPGYYDFADRAPEPEPSPLERRLPAALFLAAAFLWIGLVAWGVAEAASVASLSPLRLISWIGLASGPLGLLALGWLIVTRNGRGELSRYARVARAMRADSQNLAQALVILSRRIEQSRAALENESSRFLALGDETVARFARIGEDLRGETAAFVRHAELLEGTTAAARADLGILLTDLPEVDARTRSMADLLKASGAGAEARAQALEAQLAALVTAAQAAEDRTTDAAERLGTHLARIEGGGAAAGRRLEDASADMARTVDNALLGATQAVEETRRGIAAQSAALSAMVEQSRAALDRAGADSAEALSRRLDEIGTRIDGFAASLAAQDAASRALLAALDQALSRVEQRFESLGDSGTERTADLAEAIVALTDHAENIGRALDGSASTAETLLDRVATLRATIDAGARDLENSIPASLSRLRLQAERSLEAIAAAAPQAESLATLAAAATDRLGEADALIQRQTQAVDALGAGVEARLSTLREQTEALHALLDETGAATQALVDGAGGQLVDALLRVRDAAGKASDHAREALATAIPGAARMLGDAAGQAMEQALADRARQQMGAIAATAERAVDAANKASERLMRQMLTIVDTSAAVEQRIAEHRDEAERADQQNFSRTVALLIESLNSTAIDVAKILSNEVTDSAWAAYLRGDRGVFTRRAVRLLDSGEAREIARHYGEDAEFREQVNRYVHDFEAMLRRILSTRDGSPLAVTMLSSDMGKLYVALAQAIERLRV</sequence>
<protein>
    <recommendedName>
        <fullName evidence="6">ATPase</fullName>
    </recommendedName>
</protein>
<feature type="region of interest" description="Disordered" evidence="2">
    <location>
        <begin position="1"/>
        <end position="23"/>
    </location>
</feature>